<comment type="caution">
    <text evidence="10">The sequence shown here is derived from an EMBL/GenBank/DDBJ whole genome shotgun (WGS) entry which is preliminary data.</text>
</comment>
<evidence type="ECO:0000256" key="1">
    <source>
        <dbReference type="ARBA" id="ARBA00022443"/>
    </source>
</evidence>
<evidence type="ECO:0000259" key="8">
    <source>
        <dbReference type="PROSITE" id="PS50081"/>
    </source>
</evidence>
<dbReference type="InterPro" id="IPR027267">
    <property type="entry name" value="AH/BAR_dom_sf"/>
</dbReference>
<dbReference type="GO" id="GO:0030864">
    <property type="term" value="C:cortical actin cytoskeleton"/>
    <property type="evidence" value="ECO:0007669"/>
    <property type="project" value="UniProtKB-ARBA"/>
</dbReference>
<dbReference type="SUPFAM" id="SSF50044">
    <property type="entry name" value="SH3-domain"/>
    <property type="match status" value="2"/>
</dbReference>
<evidence type="ECO:0000313" key="11">
    <source>
        <dbReference type="Proteomes" id="UP000823399"/>
    </source>
</evidence>
<dbReference type="GO" id="GO:0030036">
    <property type="term" value="P:actin cytoskeleton organization"/>
    <property type="evidence" value="ECO:0007669"/>
    <property type="project" value="UniProtKB-ARBA"/>
</dbReference>
<feature type="domain" description="Phorbol-ester/DAG-type" evidence="8">
    <location>
        <begin position="406"/>
        <end position="456"/>
    </location>
</feature>
<feature type="region of interest" description="Disordered" evidence="6">
    <location>
        <begin position="479"/>
        <end position="504"/>
    </location>
</feature>
<feature type="domain" description="SH3" evidence="7">
    <location>
        <begin position="587"/>
        <end position="663"/>
    </location>
</feature>
<feature type="compositionally biased region" description="Low complexity" evidence="6">
    <location>
        <begin position="479"/>
        <end position="499"/>
    </location>
</feature>
<dbReference type="PANTHER" id="PTHR15735:SF21">
    <property type="entry name" value="PROTEIN NERVOUS WRECK"/>
    <property type="match status" value="1"/>
</dbReference>
<keyword evidence="3" id="KW-0862">Zinc</keyword>
<dbReference type="Gene3D" id="1.20.1270.60">
    <property type="entry name" value="Arfaptin homology (AH) domain/BAR domain"/>
    <property type="match status" value="1"/>
</dbReference>
<keyword evidence="5" id="KW-0175">Coiled coil</keyword>
<dbReference type="SUPFAM" id="SSF103657">
    <property type="entry name" value="BAR/IMD domain-like"/>
    <property type="match status" value="1"/>
</dbReference>
<feature type="domain" description="F-BAR" evidence="9">
    <location>
        <begin position="6"/>
        <end position="276"/>
    </location>
</feature>
<evidence type="ECO:0000256" key="4">
    <source>
        <dbReference type="PROSITE-ProRule" id="PRU00192"/>
    </source>
</evidence>
<dbReference type="InterPro" id="IPR046349">
    <property type="entry name" value="C1-like_sf"/>
</dbReference>
<dbReference type="Pfam" id="PF00018">
    <property type="entry name" value="SH3_1"/>
    <property type="match status" value="2"/>
</dbReference>
<dbReference type="InterPro" id="IPR031160">
    <property type="entry name" value="F_BAR_dom"/>
</dbReference>
<evidence type="ECO:0000256" key="2">
    <source>
        <dbReference type="ARBA" id="ARBA00022723"/>
    </source>
</evidence>
<keyword evidence="11" id="KW-1185">Reference proteome</keyword>
<dbReference type="EMBL" id="JABBWM010000069">
    <property type="protein sequence ID" value="KAG2096547.1"/>
    <property type="molecule type" value="Genomic_DNA"/>
</dbReference>
<keyword evidence="2" id="KW-0479">Metal-binding</keyword>
<dbReference type="Gene3D" id="2.30.30.40">
    <property type="entry name" value="SH3 Domains"/>
    <property type="match status" value="2"/>
</dbReference>
<dbReference type="SMART" id="SM00109">
    <property type="entry name" value="C1"/>
    <property type="match status" value="1"/>
</dbReference>
<dbReference type="InterPro" id="IPR001452">
    <property type="entry name" value="SH3_domain"/>
</dbReference>
<dbReference type="Proteomes" id="UP000823399">
    <property type="component" value="Unassembled WGS sequence"/>
</dbReference>
<dbReference type="InterPro" id="IPR035459">
    <property type="entry name" value="Bzz1_SH3_1"/>
</dbReference>
<dbReference type="PRINTS" id="PR00008">
    <property type="entry name" value="DAGPEDOMAIN"/>
</dbReference>
<proteinExistence type="predicted"/>
<dbReference type="PROSITE" id="PS00479">
    <property type="entry name" value="ZF_DAG_PE_1"/>
    <property type="match status" value="1"/>
</dbReference>
<dbReference type="CDD" id="cd00174">
    <property type="entry name" value="SH3"/>
    <property type="match status" value="1"/>
</dbReference>
<gene>
    <name evidence="10" type="ORF">F5147DRAFT_716580</name>
</gene>
<accession>A0A9P7EZ40</accession>
<evidence type="ECO:0000256" key="5">
    <source>
        <dbReference type="PROSITE-ProRule" id="PRU01077"/>
    </source>
</evidence>
<dbReference type="Gene3D" id="3.30.60.20">
    <property type="match status" value="1"/>
</dbReference>
<dbReference type="GeneID" id="64700867"/>
<dbReference type="InterPro" id="IPR002219">
    <property type="entry name" value="PKC_DAG/PE"/>
</dbReference>
<dbReference type="SMART" id="SM00055">
    <property type="entry name" value="FCH"/>
    <property type="match status" value="1"/>
</dbReference>
<dbReference type="CDD" id="cd11912">
    <property type="entry name" value="SH3_Bzz1_1"/>
    <property type="match status" value="1"/>
</dbReference>
<organism evidence="10 11">
    <name type="scientific">Suillus discolor</name>
    <dbReference type="NCBI Taxonomy" id="1912936"/>
    <lineage>
        <taxon>Eukaryota</taxon>
        <taxon>Fungi</taxon>
        <taxon>Dikarya</taxon>
        <taxon>Basidiomycota</taxon>
        <taxon>Agaricomycotina</taxon>
        <taxon>Agaricomycetes</taxon>
        <taxon>Agaricomycetidae</taxon>
        <taxon>Boletales</taxon>
        <taxon>Suillineae</taxon>
        <taxon>Suillaceae</taxon>
        <taxon>Suillus</taxon>
    </lineage>
</organism>
<dbReference type="Pfam" id="PF00130">
    <property type="entry name" value="C1_1"/>
    <property type="match status" value="1"/>
</dbReference>
<evidence type="ECO:0000256" key="3">
    <source>
        <dbReference type="ARBA" id="ARBA00022833"/>
    </source>
</evidence>
<dbReference type="InterPro" id="IPR020454">
    <property type="entry name" value="DAG/PE-bd"/>
</dbReference>
<dbReference type="GO" id="GO:0030833">
    <property type="term" value="P:regulation of actin filament polymerization"/>
    <property type="evidence" value="ECO:0007669"/>
    <property type="project" value="TreeGrafter"/>
</dbReference>
<dbReference type="SUPFAM" id="SSF57889">
    <property type="entry name" value="Cysteine-rich domain"/>
    <property type="match status" value="1"/>
</dbReference>
<dbReference type="Pfam" id="PF00611">
    <property type="entry name" value="FCH"/>
    <property type="match status" value="1"/>
</dbReference>
<dbReference type="SMART" id="SM00326">
    <property type="entry name" value="SH3"/>
    <property type="match status" value="2"/>
</dbReference>
<dbReference type="InterPro" id="IPR036028">
    <property type="entry name" value="SH3-like_dom_sf"/>
</dbReference>
<dbReference type="AlphaFoldDB" id="A0A9P7EZ40"/>
<feature type="domain" description="SH3" evidence="7">
    <location>
        <begin position="510"/>
        <end position="571"/>
    </location>
</feature>
<dbReference type="RefSeq" id="XP_041288270.1">
    <property type="nucleotide sequence ID" value="XM_041438608.1"/>
</dbReference>
<keyword evidence="1 4" id="KW-0728">SH3 domain</keyword>
<evidence type="ECO:0000259" key="7">
    <source>
        <dbReference type="PROSITE" id="PS50002"/>
    </source>
</evidence>
<dbReference type="PROSITE" id="PS50002">
    <property type="entry name" value="SH3"/>
    <property type="match status" value="2"/>
</dbReference>
<name>A0A9P7EZ40_9AGAM</name>
<evidence type="ECO:0000259" key="9">
    <source>
        <dbReference type="PROSITE" id="PS51741"/>
    </source>
</evidence>
<sequence>MQKQTNSYGQLLPDQIDRISSLFDAHLGLLADARELYRERAALERDYATKLKQLAKKASEKKNKNELLLVLGDKPDKAYTESVIQQNTLNHAYSEILSSMSSSAQDHINLAEAWSQITESLKAVERRNDDYKKKQMQFFSTILAGRDKIYAERIKSKQKYDADCAEVEIHRQKQSVHDRHAERSARQYDLQRLDMLNSKNVYIISTATANNVKTKFYTEDLPRLEDSFQELQTRLVMDFVGVMREAQNIQLSHQNILKDRLTAVIAALIEVQPDKDQALFADYNIHPFSLPNDWVFEPCSNHYDTGDICIDSGPKVLLQNKLARSRAKLRELDHVLGKKRTDAEKYHVMLTACATNNTPGDMDDAMNSYLDTAHEVTALSTSACVLNSEINMIAEVLGGDEGGSSPHVFKSSAFSIPTTCGYCKVSIWGLSKQGKTCKSCGLSVHSKCELNVPAECSNVHGNYKASEILQSPSSAMSISESRSSVSTSSRKTPIPSSSSVPHNTSLHVEETHRLARAIFDFAASSSFELNVTEGTVVRVVEEDDGSGWVKVADSNGEKGLVPATYLEDAGGWPLEKSEPSQRDSQQASGIYVRALYDYRAQESGELTINEGDLVELSSGTNGGQNYADGWWEGIQMVSPSFQCRLTDYNFRVFQRREEGDISQ</sequence>
<evidence type="ECO:0000256" key="6">
    <source>
        <dbReference type="SAM" id="MobiDB-lite"/>
    </source>
</evidence>
<dbReference type="GO" id="GO:0046872">
    <property type="term" value="F:metal ion binding"/>
    <property type="evidence" value="ECO:0007669"/>
    <property type="project" value="UniProtKB-KW"/>
</dbReference>
<dbReference type="CDD" id="cd20824">
    <property type="entry name" value="C1_SpBZZ1-like"/>
    <property type="match status" value="1"/>
</dbReference>
<evidence type="ECO:0000313" key="10">
    <source>
        <dbReference type="EMBL" id="KAG2096547.1"/>
    </source>
</evidence>
<dbReference type="PROSITE" id="PS51741">
    <property type="entry name" value="F_BAR"/>
    <property type="match status" value="1"/>
</dbReference>
<dbReference type="PANTHER" id="PTHR15735">
    <property type="entry name" value="FCH AND DOUBLE SH3 DOMAINS PROTEIN"/>
    <property type="match status" value="1"/>
</dbReference>
<dbReference type="OrthoDB" id="8783038at2759"/>
<protein>
    <submittedName>
        <fullName evidence="10">Uncharacterized protein</fullName>
    </submittedName>
</protein>
<dbReference type="InterPro" id="IPR001060">
    <property type="entry name" value="FCH_dom"/>
</dbReference>
<dbReference type="PROSITE" id="PS50081">
    <property type="entry name" value="ZF_DAG_PE_2"/>
    <property type="match status" value="1"/>
</dbReference>
<reference evidence="10" key="1">
    <citation type="journal article" date="2020" name="New Phytol.">
        <title>Comparative genomics reveals dynamic genome evolution in host specialist ectomycorrhizal fungi.</title>
        <authorList>
            <person name="Lofgren L.A."/>
            <person name="Nguyen N.H."/>
            <person name="Vilgalys R."/>
            <person name="Ruytinx J."/>
            <person name="Liao H.L."/>
            <person name="Branco S."/>
            <person name="Kuo A."/>
            <person name="LaButti K."/>
            <person name="Lipzen A."/>
            <person name="Andreopoulos W."/>
            <person name="Pangilinan J."/>
            <person name="Riley R."/>
            <person name="Hundley H."/>
            <person name="Na H."/>
            <person name="Barry K."/>
            <person name="Grigoriev I.V."/>
            <person name="Stajich J.E."/>
            <person name="Kennedy P.G."/>
        </authorList>
    </citation>
    <scope>NUCLEOTIDE SEQUENCE</scope>
    <source>
        <strain evidence="10">FC423</strain>
    </source>
</reference>